<evidence type="ECO:0000313" key="4">
    <source>
        <dbReference type="EMBL" id="PPJ56849.1"/>
    </source>
</evidence>
<gene>
    <name evidence="4" type="ORF">CBER1_09977</name>
</gene>
<feature type="repeat" description="ANK" evidence="3">
    <location>
        <begin position="715"/>
        <end position="747"/>
    </location>
</feature>
<dbReference type="Proteomes" id="UP000237631">
    <property type="component" value="Unassembled WGS sequence"/>
</dbReference>
<sequence length="889" mass="94551">MDPLSIAVAVSSLAIATARVSNSIHDIAGKANRANTTLTAISAECAIISSTLGQVEHLVKADPTAFSSKLTDAAHNDAGVPSLGDNLRNALESCDVTIVALSDTVDRCASKTGRTLLGKAKFLWNEAELTERLQTLRGLNQALTGLLSAIQADSLTNVRRILSDNTAALETVVRRSRTYRKKYVPSILSGAEVTLFEFDDQVVDSPAYRRAFNSFQASTGSRTLVNDNETRREDASFVVVDHHKPEKKTEPQSPSSVPASLPVREVATPQTAPDVPVSNPDQKALSEKLFAAVRDVKIGEVKSLCSQGADLSAPNAQGLQPLHLAATNGNLEVVKILVSYGANIEATTNDNDGMVPLHLACREQKTQVALYLIRTAGANIHVQDKHGNWPLNRAAIKGDLQVIKALLTAGADLECVGYLGWHPLHHAAGNLHVIATQLLLSKGADIAAEAENGDIPLHVAAEFNAAAVADLLISRGAELDAINHAGDQPLHKAVFKGMTVTIDLLLNKGADIEAFESKGGTALHIAAEQGTTAAAELLLARGARLDAINKSSNQPLNVAVAFGHFAIAQAMIAKGADIEARGAGGWSAMHQAARNNRPEILKYIISRGAVLDPRADEGDKPIHLALRWHHLPCVKVLVEAGADIEAKGQYNQAPLHIAAEISNTLTVEYLVSKGASITAYMDNDQPLHRSARVDKAENARILIRAGANPTAINKVDVQPMHLAAGLGHISIVKLLLEYGVPIDIEDLPVPSTSDSPQPPLVRCAGNGHPKCLEFMLSQKCNIELASANGDTALIVACWNTKVECVKLMLKAGANVNSKSDNGFSPMHCAVKKGSVEIAWLLLETGRCDLGVRNAEGKTAREYAEVEGKGEEIGELLRGWKGSEAGLIDV</sequence>
<reference evidence="5" key="1">
    <citation type="journal article" date="2017" name="bioRxiv">
        <title>Conservation of a gene cluster reveals novel cercosporin biosynthetic mechanisms and extends production to the genus Colletotrichum.</title>
        <authorList>
            <person name="de Jonge R."/>
            <person name="Ebert M.K."/>
            <person name="Huitt-Roehl C.R."/>
            <person name="Pal P."/>
            <person name="Suttle J.C."/>
            <person name="Spanner R.E."/>
            <person name="Neubauer J.D."/>
            <person name="Jurick W.M.II."/>
            <person name="Stott K.A."/>
            <person name="Secor G.A."/>
            <person name="Thomma B.P.H.J."/>
            <person name="Van de Peer Y."/>
            <person name="Townsend C.A."/>
            <person name="Bolton M.D."/>
        </authorList>
    </citation>
    <scope>NUCLEOTIDE SEQUENCE [LARGE SCALE GENOMIC DNA]</scope>
    <source>
        <strain evidence="5">CBS538.71</strain>
    </source>
</reference>
<proteinExistence type="predicted"/>
<dbReference type="InterPro" id="IPR002110">
    <property type="entry name" value="Ankyrin_rpt"/>
</dbReference>
<dbReference type="InterPro" id="IPR036770">
    <property type="entry name" value="Ankyrin_rpt-contain_sf"/>
</dbReference>
<dbReference type="SMART" id="SM00248">
    <property type="entry name" value="ANK"/>
    <property type="match status" value="16"/>
</dbReference>
<feature type="repeat" description="ANK" evidence="3">
    <location>
        <begin position="386"/>
        <end position="418"/>
    </location>
</feature>
<dbReference type="OrthoDB" id="3634750at2759"/>
<feature type="repeat" description="ANK" evidence="3">
    <location>
        <begin position="419"/>
        <end position="451"/>
    </location>
</feature>
<dbReference type="AlphaFoldDB" id="A0A2S6CAU7"/>
<keyword evidence="1" id="KW-0677">Repeat</keyword>
<feature type="repeat" description="ANK" evidence="3">
    <location>
        <begin position="788"/>
        <end position="820"/>
    </location>
</feature>
<dbReference type="PROSITE" id="PS50088">
    <property type="entry name" value="ANK_REPEAT"/>
    <property type="match status" value="15"/>
</dbReference>
<dbReference type="Pfam" id="PF12796">
    <property type="entry name" value="Ank_2"/>
    <property type="match status" value="5"/>
</dbReference>
<dbReference type="Gene3D" id="1.25.40.20">
    <property type="entry name" value="Ankyrin repeat-containing domain"/>
    <property type="match status" value="3"/>
</dbReference>
<feature type="repeat" description="ANK" evidence="3">
    <location>
        <begin position="317"/>
        <end position="349"/>
    </location>
</feature>
<organism evidence="4 5">
    <name type="scientific">Cercospora berteroae</name>
    <dbReference type="NCBI Taxonomy" id="357750"/>
    <lineage>
        <taxon>Eukaryota</taxon>
        <taxon>Fungi</taxon>
        <taxon>Dikarya</taxon>
        <taxon>Ascomycota</taxon>
        <taxon>Pezizomycotina</taxon>
        <taxon>Dothideomycetes</taxon>
        <taxon>Dothideomycetidae</taxon>
        <taxon>Mycosphaerellales</taxon>
        <taxon>Mycosphaerellaceae</taxon>
        <taxon>Cercospora</taxon>
    </lineage>
</organism>
<evidence type="ECO:0000256" key="3">
    <source>
        <dbReference type="PROSITE-ProRule" id="PRU00023"/>
    </source>
</evidence>
<protein>
    <submittedName>
        <fullName evidence="4">Uncharacterized protein</fullName>
    </submittedName>
</protein>
<evidence type="ECO:0000256" key="2">
    <source>
        <dbReference type="ARBA" id="ARBA00023043"/>
    </source>
</evidence>
<feature type="repeat" description="ANK" evidence="3">
    <location>
        <begin position="617"/>
        <end position="649"/>
    </location>
</feature>
<evidence type="ECO:0000313" key="5">
    <source>
        <dbReference type="Proteomes" id="UP000237631"/>
    </source>
</evidence>
<dbReference type="SUPFAM" id="SSF48403">
    <property type="entry name" value="Ankyrin repeat"/>
    <property type="match status" value="2"/>
</dbReference>
<dbReference type="PANTHER" id="PTHR24198:SF165">
    <property type="entry name" value="ANKYRIN REPEAT-CONTAINING PROTEIN-RELATED"/>
    <property type="match status" value="1"/>
</dbReference>
<accession>A0A2S6CAU7</accession>
<feature type="repeat" description="ANK" evidence="3">
    <location>
        <begin position="352"/>
        <end position="385"/>
    </location>
</feature>
<dbReference type="Pfam" id="PF13637">
    <property type="entry name" value="Ank_4"/>
    <property type="match status" value="1"/>
</dbReference>
<feature type="repeat" description="ANK" evidence="3">
    <location>
        <begin position="518"/>
        <end position="550"/>
    </location>
</feature>
<dbReference type="PROSITE" id="PS50297">
    <property type="entry name" value="ANK_REP_REGION"/>
    <property type="match status" value="14"/>
</dbReference>
<dbReference type="STRING" id="357750.A0A2S6CAU7"/>
<feature type="repeat" description="ANK" evidence="3">
    <location>
        <begin position="584"/>
        <end position="616"/>
    </location>
</feature>
<keyword evidence="5" id="KW-1185">Reference proteome</keyword>
<feature type="repeat" description="ANK" evidence="3">
    <location>
        <begin position="682"/>
        <end position="714"/>
    </location>
</feature>
<dbReference type="EMBL" id="PNEN01000506">
    <property type="protein sequence ID" value="PPJ56849.1"/>
    <property type="molecule type" value="Genomic_DNA"/>
</dbReference>
<feature type="repeat" description="ANK" evidence="3">
    <location>
        <begin position="452"/>
        <end position="484"/>
    </location>
</feature>
<feature type="repeat" description="ANK" evidence="3">
    <location>
        <begin position="650"/>
        <end position="682"/>
    </location>
</feature>
<evidence type="ECO:0000256" key="1">
    <source>
        <dbReference type="ARBA" id="ARBA00022737"/>
    </source>
</evidence>
<feature type="repeat" description="ANK" evidence="3">
    <location>
        <begin position="551"/>
        <end position="583"/>
    </location>
</feature>
<feature type="repeat" description="ANK" evidence="3">
    <location>
        <begin position="485"/>
        <end position="517"/>
    </location>
</feature>
<name>A0A2S6CAU7_9PEZI</name>
<feature type="repeat" description="ANK" evidence="3">
    <location>
        <begin position="821"/>
        <end position="845"/>
    </location>
</feature>
<comment type="caution">
    <text evidence="4">The sequence shown here is derived from an EMBL/GenBank/DDBJ whole genome shotgun (WGS) entry which is preliminary data.</text>
</comment>
<dbReference type="PRINTS" id="PR01415">
    <property type="entry name" value="ANKYRIN"/>
</dbReference>
<keyword evidence="2 3" id="KW-0040">ANK repeat</keyword>
<dbReference type="PANTHER" id="PTHR24198">
    <property type="entry name" value="ANKYRIN REPEAT AND PROTEIN KINASE DOMAIN-CONTAINING PROTEIN"/>
    <property type="match status" value="1"/>
</dbReference>